<gene>
    <name evidence="5" type="ORF">C7435_2596</name>
</gene>
<dbReference type="SUPFAM" id="SSF53448">
    <property type="entry name" value="Nucleotide-diphospho-sugar transferases"/>
    <property type="match status" value="1"/>
</dbReference>
<evidence type="ECO:0000313" key="6">
    <source>
        <dbReference type="Proteomes" id="UP000273675"/>
    </source>
</evidence>
<keyword evidence="2" id="KW-0328">Glycosyltransferase</keyword>
<protein>
    <submittedName>
        <fullName evidence="5">Glycosyltransferase involved in cell wall biosynthesis</fullName>
    </submittedName>
</protein>
<proteinExistence type="inferred from homology"/>
<evidence type="ECO:0000256" key="1">
    <source>
        <dbReference type="ARBA" id="ARBA00006739"/>
    </source>
</evidence>
<feature type="domain" description="Glycosyltransferase 2-like" evidence="4">
    <location>
        <begin position="26"/>
        <end position="165"/>
    </location>
</feature>
<organism evidence="5 6">
    <name type="scientific">Maricaulis maris</name>
    <dbReference type="NCBI Taxonomy" id="74318"/>
    <lineage>
        <taxon>Bacteria</taxon>
        <taxon>Pseudomonadati</taxon>
        <taxon>Pseudomonadota</taxon>
        <taxon>Alphaproteobacteria</taxon>
        <taxon>Maricaulales</taxon>
        <taxon>Maricaulaceae</taxon>
        <taxon>Maricaulis</taxon>
    </lineage>
</organism>
<dbReference type="InterPro" id="IPR029044">
    <property type="entry name" value="Nucleotide-diphossugar_trans"/>
</dbReference>
<dbReference type="GO" id="GO:0016757">
    <property type="term" value="F:glycosyltransferase activity"/>
    <property type="evidence" value="ECO:0007669"/>
    <property type="project" value="UniProtKB-KW"/>
</dbReference>
<evidence type="ECO:0000256" key="3">
    <source>
        <dbReference type="ARBA" id="ARBA00022679"/>
    </source>
</evidence>
<dbReference type="RefSeq" id="WP_170150475.1">
    <property type="nucleotide sequence ID" value="NZ_RBIM01000006.1"/>
</dbReference>
<keyword evidence="3 5" id="KW-0808">Transferase</keyword>
<dbReference type="Gene3D" id="3.90.550.10">
    <property type="entry name" value="Spore Coat Polysaccharide Biosynthesis Protein SpsA, Chain A"/>
    <property type="match status" value="1"/>
</dbReference>
<dbReference type="Pfam" id="PF00535">
    <property type="entry name" value="Glycos_transf_2"/>
    <property type="match status" value="1"/>
</dbReference>
<dbReference type="EMBL" id="RBIM01000006">
    <property type="protein sequence ID" value="RKQ95493.1"/>
    <property type="molecule type" value="Genomic_DNA"/>
</dbReference>
<dbReference type="CDD" id="cd00761">
    <property type="entry name" value="Glyco_tranf_GTA_type"/>
    <property type="match status" value="1"/>
</dbReference>
<dbReference type="AlphaFoldDB" id="A0A495D1W6"/>
<evidence type="ECO:0000313" key="5">
    <source>
        <dbReference type="EMBL" id="RKQ95493.1"/>
    </source>
</evidence>
<reference evidence="5 6" key="1">
    <citation type="submission" date="2018-10" db="EMBL/GenBank/DDBJ databases">
        <title>Genomic Encyclopedia of Type Strains, Phase IV (KMG-IV): sequencing the most valuable type-strain genomes for metagenomic binning, comparative biology and taxonomic classification.</title>
        <authorList>
            <person name="Goeker M."/>
        </authorList>
    </citation>
    <scope>NUCLEOTIDE SEQUENCE [LARGE SCALE GENOMIC DNA]</scope>
    <source>
        <strain evidence="5 6">DSM 4734</strain>
    </source>
</reference>
<dbReference type="PANTHER" id="PTHR43179:SF12">
    <property type="entry name" value="GALACTOFURANOSYLTRANSFERASE GLFT2"/>
    <property type="match status" value="1"/>
</dbReference>
<comment type="caution">
    <text evidence="5">The sequence shown here is derived from an EMBL/GenBank/DDBJ whole genome shotgun (WGS) entry which is preliminary data.</text>
</comment>
<accession>A0A495D1W6</accession>
<dbReference type="PANTHER" id="PTHR43179">
    <property type="entry name" value="RHAMNOSYLTRANSFERASE WBBL"/>
    <property type="match status" value="1"/>
</dbReference>
<dbReference type="Proteomes" id="UP000273675">
    <property type="component" value="Unassembled WGS sequence"/>
</dbReference>
<comment type="similarity">
    <text evidence="1">Belongs to the glycosyltransferase 2 family.</text>
</comment>
<evidence type="ECO:0000256" key="2">
    <source>
        <dbReference type="ARBA" id="ARBA00022676"/>
    </source>
</evidence>
<evidence type="ECO:0000259" key="4">
    <source>
        <dbReference type="Pfam" id="PF00535"/>
    </source>
</evidence>
<name>A0A495D1W6_9PROT</name>
<sequence>MTVMTEIPMREHANAASRRGGAPAISILVPFYRDDASALITALAPLARDPHDFEIVLFDDGEPDPELNQAICALIDGFELPMRLLTSVRNRGRAAGRNLLAGQARAPWLLYLDADMTPGDDAFLDRYHTAIATDVADAVFGGYETDEPDNPAHRLHAALSRTSDQHGAASRNAIGATAFCSSNLLVRAEVMRDCPYDEDFTGWGWEDVDWAVSASARFRLTHIDNPARHGGLQEATELLDKFRAGAINFKRLIARHPELANLPGARAARLLKRVPGQHWLRGLWARLSRSEGLPLRIRTLALKLWRASWTSEVI</sequence>
<dbReference type="InterPro" id="IPR001173">
    <property type="entry name" value="Glyco_trans_2-like"/>
</dbReference>